<dbReference type="AlphaFoldDB" id="A0AA40DKE2"/>
<feature type="transmembrane region" description="Helical" evidence="1">
    <location>
        <begin position="529"/>
        <end position="550"/>
    </location>
</feature>
<proteinExistence type="predicted"/>
<feature type="non-terminal residue" evidence="2">
    <location>
        <position position="605"/>
    </location>
</feature>
<keyword evidence="1" id="KW-0812">Transmembrane</keyword>
<accession>A0AA40DKE2</accession>
<evidence type="ECO:0000313" key="2">
    <source>
        <dbReference type="EMBL" id="KAK0704541.1"/>
    </source>
</evidence>
<protein>
    <submittedName>
        <fullName evidence="2">Uncharacterized protein</fullName>
    </submittedName>
</protein>
<feature type="transmembrane region" description="Helical" evidence="1">
    <location>
        <begin position="53"/>
        <end position="74"/>
    </location>
</feature>
<feature type="transmembrane region" description="Helical" evidence="1">
    <location>
        <begin position="147"/>
        <end position="170"/>
    </location>
</feature>
<keyword evidence="3" id="KW-1185">Reference proteome</keyword>
<evidence type="ECO:0000313" key="3">
    <source>
        <dbReference type="Proteomes" id="UP001172102"/>
    </source>
</evidence>
<keyword evidence="1" id="KW-0472">Membrane</keyword>
<evidence type="ECO:0000256" key="1">
    <source>
        <dbReference type="SAM" id="Phobius"/>
    </source>
</evidence>
<organism evidence="2 3">
    <name type="scientific">Lasiosphaeris hirsuta</name>
    <dbReference type="NCBI Taxonomy" id="260670"/>
    <lineage>
        <taxon>Eukaryota</taxon>
        <taxon>Fungi</taxon>
        <taxon>Dikarya</taxon>
        <taxon>Ascomycota</taxon>
        <taxon>Pezizomycotina</taxon>
        <taxon>Sordariomycetes</taxon>
        <taxon>Sordariomycetidae</taxon>
        <taxon>Sordariales</taxon>
        <taxon>Lasiosphaeriaceae</taxon>
        <taxon>Lasiosphaeris</taxon>
    </lineage>
</organism>
<gene>
    <name evidence="2" type="ORF">B0H67DRAFT_497234</name>
</gene>
<dbReference type="EMBL" id="JAUKUA010000007">
    <property type="protein sequence ID" value="KAK0704541.1"/>
    <property type="molecule type" value="Genomic_DNA"/>
</dbReference>
<keyword evidence="1" id="KW-1133">Transmembrane helix</keyword>
<dbReference type="Proteomes" id="UP001172102">
    <property type="component" value="Unassembled WGS sequence"/>
</dbReference>
<comment type="caution">
    <text evidence="2">The sequence shown here is derived from an EMBL/GenBank/DDBJ whole genome shotgun (WGS) entry which is preliminary data.</text>
</comment>
<sequence length="605" mass="66810">MVLRSGLSNLYVSPNETQYRLQTAFTLNTADGTVWAISFSAKTGQFLNTSLTVVFTLMFAWLWGLVAAATLYFVPHRFSRRRLVALVALRNSQDPWSAFIAFAGFTSESMGCFGPRKKQQQRQPDRHIPARLREHARRLTSTWQDTLFGLFLVSLALAVVLTRIAMGIILPPSLQIGNVAPVDESILYYPRGSALQNEPPVYRAFRGDPSLRALSSVQISGKSLEDRVRVRHDPSVIGSTDPTKPMYGLTYEYNITGIELGLKHASDLVLLVSGACRTEYGWFSTTSTNDTEVYNVFGDVDNTFTTSLADSFLKIQPITGFILAANRTRLSNQTSRGNVTYAVLATLSHRRSRTANPDDPWYLTEPYPLFEGKSSVSNPEFQIRDRRPALSCWHHDRWTGGGDSVSGGKNLSNLTRVAVPEVLRTILGVALLYPPPYTVGTNIGSSALASVISSSGSTKGVLDAADSSIFKDMERLILGGYITTLNILSDAAMFTPNATGMVEANLFYNSTERLRLDGADDFVVSSPNIATFNLAGLIATGAVVILLLFLKLMLTAKLAFHAPNKYAHVPSSDLDPHQEAERFNHDRWARFRAFSAIHLLRNTYE</sequence>
<name>A0AA40DKE2_9PEZI</name>
<reference evidence="2" key="1">
    <citation type="submission" date="2023-06" db="EMBL/GenBank/DDBJ databases">
        <title>Genome-scale phylogeny and comparative genomics of the fungal order Sordariales.</title>
        <authorList>
            <consortium name="Lawrence Berkeley National Laboratory"/>
            <person name="Hensen N."/>
            <person name="Bonometti L."/>
            <person name="Westerberg I."/>
            <person name="Brannstrom I.O."/>
            <person name="Guillou S."/>
            <person name="Cros-Aarteil S."/>
            <person name="Calhoun S."/>
            <person name="Haridas S."/>
            <person name="Kuo A."/>
            <person name="Mondo S."/>
            <person name="Pangilinan J."/>
            <person name="Riley R."/>
            <person name="Labutti K."/>
            <person name="Andreopoulos B."/>
            <person name="Lipzen A."/>
            <person name="Chen C."/>
            <person name="Yanf M."/>
            <person name="Daum C."/>
            <person name="Ng V."/>
            <person name="Clum A."/>
            <person name="Steindorff A."/>
            <person name="Ohm R."/>
            <person name="Martin F."/>
            <person name="Silar P."/>
            <person name="Natvig D."/>
            <person name="Lalanne C."/>
            <person name="Gautier V."/>
            <person name="Ament-Velasquez S.L."/>
            <person name="Kruys A."/>
            <person name="Hutchinson M.I."/>
            <person name="Powell A.J."/>
            <person name="Barry K."/>
            <person name="Miller A.N."/>
            <person name="Grigoriev I.V."/>
            <person name="Debuchy R."/>
            <person name="Gladieux P."/>
            <person name="Thoren M.H."/>
            <person name="Johannesson H."/>
        </authorList>
    </citation>
    <scope>NUCLEOTIDE SEQUENCE</scope>
    <source>
        <strain evidence="2">SMH4607-1</strain>
    </source>
</reference>